<dbReference type="InterPro" id="IPR057853">
    <property type="entry name" value="Beta-prop_WDR11_2nd"/>
</dbReference>
<name>A0A8J2Q2V7_9BILA</name>
<dbReference type="Proteomes" id="UP000746747">
    <property type="component" value="Unassembled WGS sequence"/>
</dbReference>
<dbReference type="EMBL" id="CAKAEH010001648">
    <property type="protein sequence ID" value="CAG9538334.1"/>
    <property type="molecule type" value="Genomic_DNA"/>
</dbReference>
<evidence type="ECO:0000259" key="2">
    <source>
        <dbReference type="Pfam" id="PF23753"/>
    </source>
</evidence>
<comment type="caution">
    <text evidence="3">The sequence shown here is derived from an EMBL/GenBank/DDBJ whole genome shotgun (WGS) entry which is preliminary data.</text>
</comment>
<dbReference type="SUPFAM" id="SSF50978">
    <property type="entry name" value="WD40 repeat-like"/>
    <property type="match status" value="2"/>
</dbReference>
<dbReference type="InterPro" id="IPR036322">
    <property type="entry name" value="WD40_repeat_dom_sf"/>
</dbReference>
<dbReference type="PANTHER" id="PTHR14593">
    <property type="entry name" value="WD REPEAT-CONTAINING PROTEIN 11"/>
    <property type="match status" value="1"/>
</dbReference>
<dbReference type="OrthoDB" id="1291858at2759"/>
<protein>
    <recommendedName>
        <fullName evidence="5">WD repeat-containing protein 11</fullName>
    </recommendedName>
</protein>
<dbReference type="Pfam" id="PF23753">
    <property type="entry name" value="TPR_WDR11"/>
    <property type="match status" value="1"/>
</dbReference>
<proteinExistence type="predicted"/>
<dbReference type="SMART" id="SM00320">
    <property type="entry name" value="WD40"/>
    <property type="match status" value="3"/>
</dbReference>
<organism evidence="3 4">
    <name type="scientific">Cercopithifilaria johnstoni</name>
    <dbReference type="NCBI Taxonomy" id="2874296"/>
    <lineage>
        <taxon>Eukaryota</taxon>
        <taxon>Metazoa</taxon>
        <taxon>Ecdysozoa</taxon>
        <taxon>Nematoda</taxon>
        <taxon>Chromadorea</taxon>
        <taxon>Rhabditida</taxon>
        <taxon>Spirurina</taxon>
        <taxon>Spiruromorpha</taxon>
        <taxon>Filarioidea</taxon>
        <taxon>Onchocercidae</taxon>
        <taxon>Cercopithifilaria</taxon>
    </lineage>
</organism>
<dbReference type="InterPro" id="IPR039694">
    <property type="entry name" value="WDR11"/>
</dbReference>
<dbReference type="InterPro" id="IPR015943">
    <property type="entry name" value="WD40/YVTN_repeat-like_dom_sf"/>
</dbReference>
<feature type="domain" description="WDR11 TPR" evidence="2">
    <location>
        <begin position="815"/>
        <end position="931"/>
    </location>
</feature>
<dbReference type="GO" id="GO:0005737">
    <property type="term" value="C:cytoplasm"/>
    <property type="evidence" value="ECO:0007669"/>
    <property type="project" value="TreeGrafter"/>
</dbReference>
<dbReference type="PANTHER" id="PTHR14593:SF5">
    <property type="entry name" value="WD REPEAT-CONTAINING PROTEIN 11"/>
    <property type="match status" value="1"/>
</dbReference>
<dbReference type="AlphaFoldDB" id="A0A8J2Q2V7"/>
<evidence type="ECO:0008006" key="5">
    <source>
        <dbReference type="Google" id="ProtNLM"/>
    </source>
</evidence>
<dbReference type="Pfam" id="PF23752">
    <property type="entry name" value="Beta-prop_WDR11_2nd"/>
    <property type="match status" value="1"/>
</dbReference>
<sequence>MLTVTLPGSLHPANKDALSWNEKGLLVYGAHCTLVIIDVVRNKIIQTLERHTSAITCICCSSEEEIGFSAEVRLRCASADVGGIVVVWDIVEGVELSSFSVPNSAVLSLAWFPWEDTSRDFLLVLHSPNNLILWNIVTGDQIWNITYSQTFSSFSIDPFDSRRITFSLVDIGSLMFIDNVLLHKAPSGRGTSLLVFNSVSTAMPIMQIEYHNAFPNILFAATQNEIACVELECYCIIWRYSCHAPLLRLMTCSERDVLVTVHVNGIIEWRSCTIVEDEKGKTTLNYELLYSGETQRQTHHCRISAAALCPVTQITVALLYNSGNISIYQLSLKEDDMVLPYRACYITNIISVDEDLCCSVNGHLKMSNIAQIFSLGQGVTTVRMQPGQVEENSKIMQLTALGNNQGIVRLVDISTGIIYRELHVHTCPIKCIDWCGPHKLISAAYVHSLSTSSLVKNGIFITDVRTGEGRRLRPEVEETPVEMLRVSFYHCYVAIGFRSEPLEIWHLKSMRLLRRMSRSCPIIVDMAWSGKHHAAKQISHGDEPVFRENLVILDEECHLYHVVVKGLHVRDGKEVNSQWKSGAVVKCLVWKDDLLAMGDAWGRLGVWDLGRRQCRQTRGTTKRPILKLVFSRIPGDHTLAVLHQHAVVLWDSEQLVVLQQCNSISTSVSFLDIDLHGICPLVVCSDNSFRCISFASSKVRHHSDLPLLLEVDSSQLLTTVSSDDSKIILLHGLLRLNNRIPYDCNSLHRYPVVHRFFGERWLYDLWSVVIATFQDTSLSSRLQIFWSPSHLKRRAEQLLACLMNLPDLNSAQVDTLVHLAVLLQKRDWAMQLLLGSHEECRTSALRACLLASNVSSEGAQSIIKLVATNLIANECMTDGVQMLFLIGHGNDACRYLQAHGFWSKSFHFAKLGLDDWKDVGSKWVEHLATSKSQKKLCSLLAANIGDWNRLTTLLTQNSKMAVAWHLLKTVEARSVFAAYHLPVESVDEIREVIPSTSDL</sequence>
<evidence type="ECO:0000259" key="1">
    <source>
        <dbReference type="Pfam" id="PF23752"/>
    </source>
</evidence>
<gene>
    <name evidence="3" type="ORF">CJOHNSTONI_LOCUS8051</name>
</gene>
<keyword evidence="4" id="KW-1185">Reference proteome</keyword>
<evidence type="ECO:0000313" key="4">
    <source>
        <dbReference type="Proteomes" id="UP000746747"/>
    </source>
</evidence>
<accession>A0A8J2Q2V7</accession>
<reference evidence="3" key="1">
    <citation type="submission" date="2021-09" db="EMBL/GenBank/DDBJ databases">
        <authorList>
            <consortium name="Pathogen Informatics"/>
        </authorList>
    </citation>
    <scope>NUCLEOTIDE SEQUENCE</scope>
</reference>
<evidence type="ECO:0000313" key="3">
    <source>
        <dbReference type="EMBL" id="CAG9538334.1"/>
    </source>
</evidence>
<dbReference type="InterPro" id="IPR057854">
    <property type="entry name" value="TPR_WDR11"/>
</dbReference>
<feature type="domain" description="WDR11 second beta-propeller" evidence="1">
    <location>
        <begin position="393"/>
        <end position="516"/>
    </location>
</feature>
<dbReference type="Gene3D" id="2.130.10.10">
    <property type="entry name" value="YVTN repeat-like/Quinoprotein amine dehydrogenase"/>
    <property type="match status" value="3"/>
</dbReference>
<dbReference type="InterPro" id="IPR001680">
    <property type="entry name" value="WD40_rpt"/>
</dbReference>